<keyword evidence="2" id="KW-1185">Reference proteome</keyword>
<sequence length="75" mass="8353">MPTVMSGPASLLITAYLSALRRYRVPCRSRRDRSTTSCDAYSNFVDFADGFGDEFASEFRTTPFFTGTLITKPAN</sequence>
<dbReference type="Proteomes" id="UP000315724">
    <property type="component" value="Chromosome"/>
</dbReference>
<dbReference type="AlphaFoldDB" id="A0A517QLK8"/>
<gene>
    <name evidence="1" type="ORF">Mal48_17370</name>
</gene>
<organism evidence="1 2">
    <name type="scientific">Thalassoglobus polymorphus</name>
    <dbReference type="NCBI Taxonomy" id="2527994"/>
    <lineage>
        <taxon>Bacteria</taxon>
        <taxon>Pseudomonadati</taxon>
        <taxon>Planctomycetota</taxon>
        <taxon>Planctomycetia</taxon>
        <taxon>Planctomycetales</taxon>
        <taxon>Planctomycetaceae</taxon>
        <taxon>Thalassoglobus</taxon>
    </lineage>
</organism>
<name>A0A517QLK8_9PLAN</name>
<evidence type="ECO:0000313" key="2">
    <source>
        <dbReference type="Proteomes" id="UP000315724"/>
    </source>
</evidence>
<dbReference type="KEGG" id="tpol:Mal48_17370"/>
<protein>
    <submittedName>
        <fullName evidence="1">Uncharacterized protein</fullName>
    </submittedName>
</protein>
<reference evidence="1 2" key="1">
    <citation type="submission" date="2019-02" db="EMBL/GenBank/DDBJ databases">
        <title>Deep-cultivation of Planctomycetes and their phenomic and genomic characterization uncovers novel biology.</title>
        <authorList>
            <person name="Wiegand S."/>
            <person name="Jogler M."/>
            <person name="Boedeker C."/>
            <person name="Pinto D."/>
            <person name="Vollmers J."/>
            <person name="Rivas-Marin E."/>
            <person name="Kohn T."/>
            <person name="Peeters S.H."/>
            <person name="Heuer A."/>
            <person name="Rast P."/>
            <person name="Oberbeckmann S."/>
            <person name="Bunk B."/>
            <person name="Jeske O."/>
            <person name="Meyerdierks A."/>
            <person name="Storesund J.E."/>
            <person name="Kallscheuer N."/>
            <person name="Luecker S."/>
            <person name="Lage O.M."/>
            <person name="Pohl T."/>
            <person name="Merkel B.J."/>
            <person name="Hornburger P."/>
            <person name="Mueller R.-W."/>
            <person name="Bruemmer F."/>
            <person name="Labrenz M."/>
            <person name="Spormann A.M."/>
            <person name="Op den Camp H."/>
            <person name="Overmann J."/>
            <person name="Amann R."/>
            <person name="Jetten M.S.M."/>
            <person name="Mascher T."/>
            <person name="Medema M.H."/>
            <person name="Devos D.P."/>
            <person name="Kaster A.-K."/>
            <person name="Ovreas L."/>
            <person name="Rohde M."/>
            <person name="Galperin M.Y."/>
            <person name="Jogler C."/>
        </authorList>
    </citation>
    <scope>NUCLEOTIDE SEQUENCE [LARGE SCALE GENOMIC DNA]</scope>
    <source>
        <strain evidence="1 2">Mal48</strain>
    </source>
</reference>
<accession>A0A517QLK8</accession>
<evidence type="ECO:0000313" key="1">
    <source>
        <dbReference type="EMBL" id="QDT32491.1"/>
    </source>
</evidence>
<dbReference type="EMBL" id="CP036267">
    <property type="protein sequence ID" value="QDT32491.1"/>
    <property type="molecule type" value="Genomic_DNA"/>
</dbReference>
<proteinExistence type="predicted"/>